<organism evidence="10 11">
    <name type="scientific">Crocosphaera watsonii WH 0003</name>
    <dbReference type="NCBI Taxonomy" id="423471"/>
    <lineage>
        <taxon>Bacteria</taxon>
        <taxon>Bacillati</taxon>
        <taxon>Cyanobacteriota</taxon>
        <taxon>Cyanophyceae</taxon>
        <taxon>Oscillatoriophycideae</taxon>
        <taxon>Chroococcales</taxon>
        <taxon>Aphanothecaceae</taxon>
        <taxon>Crocosphaera</taxon>
    </lineage>
</organism>
<dbReference type="SMART" id="SM00387">
    <property type="entry name" value="HATPase_c"/>
    <property type="match status" value="1"/>
</dbReference>
<dbReference type="SUPFAM" id="SSF55781">
    <property type="entry name" value="GAF domain-like"/>
    <property type="match status" value="2"/>
</dbReference>
<dbReference type="SUPFAM" id="SSF55874">
    <property type="entry name" value="ATPase domain of HSP90 chaperone/DNA topoisomerase II/histidine kinase"/>
    <property type="match status" value="1"/>
</dbReference>
<keyword evidence="3" id="KW-0597">Phosphoprotein</keyword>
<evidence type="ECO:0000256" key="7">
    <source>
        <dbReference type="ARBA" id="ARBA00022840"/>
    </source>
</evidence>
<gene>
    <name evidence="10" type="ORF">CWATWH0003_3989</name>
</gene>
<dbReference type="AlphaFoldDB" id="G5J972"/>
<evidence type="ECO:0000259" key="9">
    <source>
        <dbReference type="PROSITE" id="PS50109"/>
    </source>
</evidence>
<keyword evidence="7" id="KW-0067">ATP-binding</keyword>
<dbReference type="InterPro" id="IPR029016">
    <property type="entry name" value="GAF-like_dom_sf"/>
</dbReference>
<evidence type="ECO:0000256" key="3">
    <source>
        <dbReference type="ARBA" id="ARBA00022553"/>
    </source>
</evidence>
<keyword evidence="6 10" id="KW-0418">Kinase</keyword>
<dbReference type="PATRIC" id="fig|423471.3.peg.3739"/>
<proteinExistence type="predicted"/>
<dbReference type="Pfam" id="PF01590">
    <property type="entry name" value="GAF"/>
    <property type="match status" value="1"/>
</dbReference>
<comment type="caution">
    <text evidence="10">The sequence shown here is derived from an EMBL/GenBank/DDBJ whole genome shotgun (WGS) entry which is preliminary data.</text>
</comment>
<evidence type="ECO:0000256" key="5">
    <source>
        <dbReference type="ARBA" id="ARBA00022741"/>
    </source>
</evidence>
<dbReference type="PANTHER" id="PTHR43065">
    <property type="entry name" value="SENSOR HISTIDINE KINASE"/>
    <property type="match status" value="1"/>
</dbReference>
<dbReference type="GeneID" id="88767473"/>
<dbReference type="PANTHER" id="PTHR43065:SF10">
    <property type="entry name" value="PEROXIDE STRESS-ACTIVATED HISTIDINE KINASE MAK3"/>
    <property type="match status" value="1"/>
</dbReference>
<name>G5J972_CROWT</name>
<dbReference type="InterPro" id="IPR005467">
    <property type="entry name" value="His_kinase_dom"/>
</dbReference>
<dbReference type="InterPro" id="IPR004358">
    <property type="entry name" value="Sig_transdc_His_kin-like_C"/>
</dbReference>
<evidence type="ECO:0000256" key="4">
    <source>
        <dbReference type="ARBA" id="ARBA00022679"/>
    </source>
</evidence>
<dbReference type="PRINTS" id="PR00344">
    <property type="entry name" value="BCTRLSENSOR"/>
</dbReference>
<sequence length="613" mass="70855">MTQAQQDKKKLQEKLRNLNQINQKLIVCKTLKELTTEALKQIRHYLNVQLASIFLFNKDGYIQRCGIDGVDQNNNLINSKNWLANKKYLPGESFSGKAVPSPDAESTYGEPHYSNQIMEEYKDIIDVQFYLKKLGQFKNGISVPLNGVNGTFGTIEVFNKIDNNILIDFDNDDVYILMLIGTILSGIIENFRTRNKLRIYNEMTEMLIKLESEKNNFMIQNVYQFVVDNLVDSTTPYKVAIIRIVNDDKELEIAEKAKSEDISWKYRTKDSVKMGDNIGAEVFQENEPLNIQNIGEKLDMFFHKKWIKKNKLQSFICLPLSLGDEPVGTLSVYVGYKHKFYNSEIYFKKNVALLTAGIFAIDRYKNQLKQTQSKLEHERRKFTSISRALGFDSVMKNFLHKYKNELIEFGYDLHQLSDESQKSNQQKRRIIQNRKNWIDSRVQEMKEVFQVTHDNLGPVDVNEVIRAVVQLFSSTRNRIKIEEQYDLTIPLIEIDGNRIKDVIYNLIDNAVEAINEKTKKDKSINITTNIVTIDEIQYIQVIIEDNGIEIPNELKETVFEQGYTSHPESGGTGIGLFVSREIISDYGGKLSFTSQVGKGTTFYMCLPLKRYQI</sequence>
<keyword evidence="8" id="KW-0902">Two-component regulatory system</keyword>
<evidence type="ECO:0000256" key="2">
    <source>
        <dbReference type="ARBA" id="ARBA00012438"/>
    </source>
</evidence>
<dbReference type="CDD" id="cd00075">
    <property type="entry name" value="HATPase"/>
    <property type="match status" value="1"/>
</dbReference>
<evidence type="ECO:0000256" key="6">
    <source>
        <dbReference type="ARBA" id="ARBA00022777"/>
    </source>
</evidence>
<evidence type="ECO:0000313" key="11">
    <source>
        <dbReference type="Proteomes" id="UP000003477"/>
    </source>
</evidence>
<dbReference type="EMBL" id="AESD01000606">
    <property type="protein sequence ID" value="EHJ11280.1"/>
    <property type="molecule type" value="Genomic_DNA"/>
</dbReference>
<dbReference type="Pfam" id="PF02518">
    <property type="entry name" value="HATPase_c"/>
    <property type="match status" value="1"/>
</dbReference>
<dbReference type="PROSITE" id="PS50109">
    <property type="entry name" value="HIS_KIN"/>
    <property type="match status" value="1"/>
</dbReference>
<feature type="domain" description="Histidine kinase" evidence="9">
    <location>
        <begin position="397"/>
        <end position="610"/>
    </location>
</feature>
<protein>
    <recommendedName>
        <fullName evidence="2">histidine kinase</fullName>
        <ecNumber evidence="2">2.7.13.3</ecNumber>
    </recommendedName>
</protein>
<dbReference type="EC" id="2.7.13.3" evidence="2"/>
<dbReference type="GO" id="GO:0004673">
    <property type="term" value="F:protein histidine kinase activity"/>
    <property type="evidence" value="ECO:0007669"/>
    <property type="project" value="UniProtKB-EC"/>
</dbReference>
<evidence type="ECO:0000313" key="10">
    <source>
        <dbReference type="EMBL" id="EHJ11280.1"/>
    </source>
</evidence>
<dbReference type="InterPro" id="IPR003018">
    <property type="entry name" value="GAF"/>
</dbReference>
<dbReference type="Gene3D" id="3.30.565.10">
    <property type="entry name" value="Histidine kinase-like ATPase, C-terminal domain"/>
    <property type="match status" value="1"/>
</dbReference>
<keyword evidence="5" id="KW-0547">Nucleotide-binding</keyword>
<dbReference type="GO" id="GO:0000160">
    <property type="term" value="P:phosphorelay signal transduction system"/>
    <property type="evidence" value="ECO:0007669"/>
    <property type="project" value="UniProtKB-KW"/>
</dbReference>
<dbReference type="Gene3D" id="3.30.450.40">
    <property type="match status" value="2"/>
</dbReference>
<dbReference type="RefSeq" id="WP_007311961.1">
    <property type="nucleotide sequence ID" value="NZ_AESD01000606.1"/>
</dbReference>
<dbReference type="InterPro" id="IPR003594">
    <property type="entry name" value="HATPase_dom"/>
</dbReference>
<dbReference type="SMART" id="SM00065">
    <property type="entry name" value="GAF"/>
    <property type="match status" value="2"/>
</dbReference>
<accession>G5J972</accession>
<evidence type="ECO:0000256" key="1">
    <source>
        <dbReference type="ARBA" id="ARBA00000085"/>
    </source>
</evidence>
<dbReference type="Proteomes" id="UP000003477">
    <property type="component" value="Unassembled WGS sequence"/>
</dbReference>
<keyword evidence="4" id="KW-0808">Transferase</keyword>
<reference evidence="10 11" key="1">
    <citation type="journal article" date="2011" name="Front. Microbiol.">
        <title>Two Strains of Crocosphaera watsonii with Highly Conserved Genomes are Distinguished by Strain-Specific Features.</title>
        <authorList>
            <person name="Bench S.R."/>
            <person name="Ilikchyan I.N."/>
            <person name="Tripp H.J."/>
            <person name="Zehr J.P."/>
        </authorList>
    </citation>
    <scope>NUCLEOTIDE SEQUENCE [LARGE SCALE GENOMIC DNA]</scope>
    <source>
        <strain evidence="10 11">WH 0003</strain>
    </source>
</reference>
<comment type="catalytic activity">
    <reaction evidence="1">
        <text>ATP + protein L-histidine = ADP + protein N-phospho-L-histidine.</text>
        <dbReference type="EC" id="2.7.13.3"/>
    </reaction>
</comment>
<evidence type="ECO:0000256" key="8">
    <source>
        <dbReference type="ARBA" id="ARBA00023012"/>
    </source>
</evidence>
<dbReference type="InterPro" id="IPR036890">
    <property type="entry name" value="HATPase_C_sf"/>
</dbReference>
<dbReference type="GO" id="GO:0005524">
    <property type="term" value="F:ATP binding"/>
    <property type="evidence" value="ECO:0007669"/>
    <property type="project" value="UniProtKB-KW"/>
</dbReference>